<evidence type="ECO:0000313" key="2">
    <source>
        <dbReference type="EMBL" id="KCZ65213.1"/>
    </source>
</evidence>
<dbReference type="eggNOG" id="COG2267">
    <property type="taxonomic scope" value="Bacteria"/>
</dbReference>
<comment type="caution">
    <text evidence="2">The sequence shown here is derived from an EMBL/GenBank/DDBJ whole genome shotgun (WGS) entry which is preliminary data.</text>
</comment>
<dbReference type="InterPro" id="IPR029058">
    <property type="entry name" value="AB_hydrolase_fold"/>
</dbReference>
<dbReference type="Proteomes" id="UP000024547">
    <property type="component" value="Unassembled WGS sequence"/>
</dbReference>
<evidence type="ECO:0000313" key="3">
    <source>
        <dbReference type="Proteomes" id="UP000024547"/>
    </source>
</evidence>
<dbReference type="OrthoDB" id="9814966at2"/>
<keyword evidence="3" id="KW-1185">Reference proteome</keyword>
<name>A0A059EC37_9PROT</name>
<dbReference type="AlphaFoldDB" id="A0A059EC37"/>
<protein>
    <recommendedName>
        <fullName evidence="1">AB hydrolase-1 domain-containing protein</fullName>
    </recommendedName>
</protein>
<dbReference type="SUPFAM" id="SSF53474">
    <property type="entry name" value="alpha/beta-Hydrolases"/>
    <property type="match status" value="1"/>
</dbReference>
<dbReference type="STRING" id="1280948.HY36_02180"/>
<feature type="domain" description="AB hydrolase-1" evidence="1">
    <location>
        <begin position="5"/>
        <end position="235"/>
    </location>
</feature>
<dbReference type="Pfam" id="PF12697">
    <property type="entry name" value="Abhydrolase_6"/>
    <property type="match status" value="1"/>
</dbReference>
<dbReference type="EMBL" id="AWFH01000001">
    <property type="protein sequence ID" value="KCZ65213.1"/>
    <property type="molecule type" value="Genomic_DNA"/>
</dbReference>
<dbReference type="RefSeq" id="WP_035547553.1">
    <property type="nucleotide sequence ID" value="NZ_AWFH01000001.1"/>
</dbReference>
<evidence type="ECO:0000259" key="1">
    <source>
        <dbReference type="Pfam" id="PF12697"/>
    </source>
</evidence>
<gene>
    <name evidence="2" type="ORF">HY36_02180</name>
</gene>
<proteinExistence type="predicted"/>
<dbReference type="Gene3D" id="3.40.50.1820">
    <property type="entry name" value="alpha/beta hydrolase"/>
    <property type="match status" value="1"/>
</dbReference>
<organism evidence="2 3">
    <name type="scientific">Hyphomonas atlantica</name>
    <dbReference type="NCBI Taxonomy" id="1280948"/>
    <lineage>
        <taxon>Bacteria</taxon>
        <taxon>Pseudomonadati</taxon>
        <taxon>Pseudomonadota</taxon>
        <taxon>Alphaproteobacteria</taxon>
        <taxon>Hyphomonadales</taxon>
        <taxon>Hyphomonadaceae</taxon>
        <taxon>Hyphomonas</taxon>
    </lineage>
</organism>
<dbReference type="InterPro" id="IPR000073">
    <property type="entry name" value="AB_hydrolase_1"/>
</dbReference>
<dbReference type="PATRIC" id="fig|1280948.3.peg.429"/>
<accession>A0A059EC37</accession>
<reference evidence="2 3" key="1">
    <citation type="journal article" date="2014" name="Antonie Van Leeuwenhoek">
        <title>Hyphomonas beringensis sp. nov. and Hyphomonas chukchiensis sp. nov., isolated from surface seawater of the Bering Sea and Chukchi Sea.</title>
        <authorList>
            <person name="Li C."/>
            <person name="Lai Q."/>
            <person name="Li G."/>
            <person name="Dong C."/>
            <person name="Wang J."/>
            <person name="Liao Y."/>
            <person name="Shao Z."/>
        </authorList>
    </citation>
    <scope>NUCLEOTIDE SEQUENCE [LARGE SCALE GENOMIC DNA]</scope>
    <source>
        <strain evidence="2 3">22II1-22F38</strain>
    </source>
</reference>
<sequence>MTKSLLMIHGIGCGGEVWDRMRPGFEAAGWLCEAPTLFPDRRVPENPPESLAELGLDDYVSAMADKARAMAEETGAPPAVIGHSMGGLIAQCLAEEGLVSQAVFLTPAQPKDCAVVTLSVAYTFLNILIGRDRTKGYKIWQSGFRYGVLNKVARRRHAEIYASALYDSGKVYGDISDGIEIDESLIKIPTLTIAAGADRATPAKGVRKVGEKYAKSPVAGDFLEYKDNAHWIVDEPGTDKVVADIVAWLERARLQEAP</sequence>